<feature type="transmembrane region" description="Helical" evidence="1">
    <location>
        <begin position="95"/>
        <end position="116"/>
    </location>
</feature>
<sequence length="471" mass="50352">MLAAEVPMTSTAHHGYGAGDDLQQPLSVAFLPLLGSLIFTGAAVLAICGLPRANSLTWAGVFGYAICYVLIALLAHSITMWAVCRGFRAQLDASAGPLIIGLWMAVAWLPLLWILVQEHSAWVAAVPPLIAGHGVVFLRRWLGTAELPDEPETRSLFAMREEPSLLSVVAAPALSALAFQAGIVLIILDQPFTAGLLMAAGAVYPVWRFPMRMKVSTGARRRSVAIGSFDVLLLTSIALIPFLRSVVLMGGLGGLLPHVAASGAAPAMKGAVEKPAASDYSGIILFVPAKPKEKLVPPPPMQHTALLGAHAKPLVIPFDGAYWYFKVPDPRPKPDARVVKGDPIKANVHSTDFRPLAMEAHQMLGSPIRMDCCTSMRVSIRNGDNRIGAIHVELILKEKGRSQSLGTEVLRSSVATQIPLDRAPVDETLSFPIPASVKAKKFDEIAVVIKAARERSRAGAKLAVQEFTLVP</sequence>
<feature type="transmembrane region" description="Helical" evidence="1">
    <location>
        <begin position="163"/>
        <end position="188"/>
    </location>
</feature>
<dbReference type="EMBL" id="FOZL01000001">
    <property type="protein sequence ID" value="SFS16625.1"/>
    <property type="molecule type" value="Genomic_DNA"/>
</dbReference>
<feature type="transmembrane region" description="Helical" evidence="1">
    <location>
        <begin position="28"/>
        <end position="52"/>
    </location>
</feature>
<gene>
    <name evidence="2" type="ORF">SAMN05421771_2944</name>
</gene>
<protein>
    <submittedName>
        <fullName evidence="2">Uncharacterized protein</fullName>
    </submittedName>
</protein>
<dbReference type="AlphaFoldDB" id="A0A1I6MLP4"/>
<reference evidence="2 3" key="1">
    <citation type="submission" date="2016-10" db="EMBL/GenBank/DDBJ databases">
        <authorList>
            <person name="de Groot N.N."/>
        </authorList>
    </citation>
    <scope>NUCLEOTIDE SEQUENCE [LARGE SCALE GENOMIC DNA]</scope>
    <source>
        <strain evidence="2 3">DSM 21001</strain>
    </source>
</reference>
<accession>A0A1I6MLP4</accession>
<keyword evidence="1" id="KW-1133">Transmembrane helix</keyword>
<feature type="transmembrane region" description="Helical" evidence="1">
    <location>
        <begin position="194"/>
        <end position="211"/>
    </location>
</feature>
<feature type="transmembrane region" description="Helical" evidence="1">
    <location>
        <begin position="58"/>
        <end position="83"/>
    </location>
</feature>
<evidence type="ECO:0000313" key="2">
    <source>
        <dbReference type="EMBL" id="SFS16625.1"/>
    </source>
</evidence>
<dbReference type="Proteomes" id="UP000199024">
    <property type="component" value="Unassembled WGS sequence"/>
</dbReference>
<dbReference type="STRING" id="474950.SAMN05421771_2944"/>
<keyword evidence="1" id="KW-0472">Membrane</keyword>
<keyword evidence="1" id="KW-0812">Transmembrane</keyword>
<name>A0A1I6MLP4_9BACT</name>
<feature type="transmembrane region" description="Helical" evidence="1">
    <location>
        <begin position="223"/>
        <end position="243"/>
    </location>
</feature>
<organism evidence="2 3">
    <name type="scientific">Granulicella pectinivorans</name>
    <dbReference type="NCBI Taxonomy" id="474950"/>
    <lineage>
        <taxon>Bacteria</taxon>
        <taxon>Pseudomonadati</taxon>
        <taxon>Acidobacteriota</taxon>
        <taxon>Terriglobia</taxon>
        <taxon>Terriglobales</taxon>
        <taxon>Acidobacteriaceae</taxon>
        <taxon>Granulicella</taxon>
    </lineage>
</organism>
<keyword evidence="3" id="KW-1185">Reference proteome</keyword>
<evidence type="ECO:0000256" key="1">
    <source>
        <dbReference type="SAM" id="Phobius"/>
    </source>
</evidence>
<proteinExistence type="predicted"/>
<evidence type="ECO:0000313" key="3">
    <source>
        <dbReference type="Proteomes" id="UP000199024"/>
    </source>
</evidence>